<gene>
    <name evidence="2" type="ORF">CSSPJE1EN2_LOCUS13589</name>
</gene>
<feature type="compositionally biased region" description="Basic and acidic residues" evidence="1">
    <location>
        <begin position="129"/>
        <end position="144"/>
    </location>
</feature>
<name>A0ABP1B6V8_9BRYO</name>
<accession>A0ABP1B6V8</accession>
<dbReference type="EMBL" id="OZ023703">
    <property type="protein sequence ID" value="CAK9870921.1"/>
    <property type="molecule type" value="Genomic_DNA"/>
</dbReference>
<protein>
    <submittedName>
        <fullName evidence="2">Uncharacterized protein</fullName>
    </submittedName>
</protein>
<reference evidence="2 3" key="1">
    <citation type="submission" date="2024-03" db="EMBL/GenBank/DDBJ databases">
        <authorList>
            <consortium name="ELIXIR-Norway"/>
            <consortium name="Elixir Norway"/>
        </authorList>
    </citation>
    <scope>NUCLEOTIDE SEQUENCE [LARGE SCALE GENOMIC DNA]</scope>
</reference>
<evidence type="ECO:0000313" key="3">
    <source>
        <dbReference type="Proteomes" id="UP001497522"/>
    </source>
</evidence>
<feature type="compositionally biased region" description="Basic and acidic residues" evidence="1">
    <location>
        <begin position="29"/>
        <end position="41"/>
    </location>
</feature>
<feature type="compositionally biased region" description="Polar residues" evidence="1">
    <location>
        <begin position="7"/>
        <end position="18"/>
    </location>
</feature>
<evidence type="ECO:0000313" key="2">
    <source>
        <dbReference type="EMBL" id="CAK9870921.1"/>
    </source>
</evidence>
<evidence type="ECO:0000256" key="1">
    <source>
        <dbReference type="SAM" id="MobiDB-lite"/>
    </source>
</evidence>
<feature type="region of interest" description="Disordered" evidence="1">
    <location>
        <begin position="128"/>
        <end position="185"/>
    </location>
</feature>
<feature type="region of interest" description="Disordered" evidence="1">
    <location>
        <begin position="1"/>
        <end position="44"/>
    </location>
</feature>
<dbReference type="Proteomes" id="UP001497522">
    <property type="component" value="Chromosome 2"/>
</dbReference>
<organism evidence="2 3">
    <name type="scientific">Sphagnum jensenii</name>
    <dbReference type="NCBI Taxonomy" id="128206"/>
    <lineage>
        <taxon>Eukaryota</taxon>
        <taxon>Viridiplantae</taxon>
        <taxon>Streptophyta</taxon>
        <taxon>Embryophyta</taxon>
        <taxon>Bryophyta</taxon>
        <taxon>Sphagnophytina</taxon>
        <taxon>Sphagnopsida</taxon>
        <taxon>Sphagnales</taxon>
        <taxon>Sphagnaceae</taxon>
        <taxon>Sphagnum</taxon>
    </lineage>
</organism>
<sequence length="196" mass="21993">MDGAFYLSQQGTSEQSAKLESEFDSDSSEDSKEGTQLRGPDEDVFEFGDTELEDLVDKEGPQHILQLAMQNKIDNLLKEELIDADDYANWIKWAAEEEQRMQSLSEAANAVEESVLLQIQEMEITDSSGDVKEQITRNPKEDTRPGMTHANADALSQNPVGQAMDDEDFHQKIQDDSHTQHGVPEADEKVLVVWHG</sequence>
<feature type="compositionally biased region" description="Basic and acidic residues" evidence="1">
    <location>
        <begin position="169"/>
        <end position="185"/>
    </location>
</feature>
<keyword evidence="3" id="KW-1185">Reference proteome</keyword>
<proteinExistence type="predicted"/>